<feature type="transmembrane region" description="Helical" evidence="1">
    <location>
        <begin position="660"/>
        <end position="680"/>
    </location>
</feature>
<sequence>MVSSRLLFDLLCEWNRWAGQRGKVLILIVGFSLISFVFAMVLRLGDVLFFENPDWVGSEADFYTLSSVYDDGRQAGVSQQTIASLKDLPYVTDVAWLRTRTFDFRSNDYALYQPLALVFEPHLVDLLQLEFPATDKRSTGVWLTQRYWREAFNSDPEVVGKYLTHEKLSNSVPIRGVLPQQFNRIGPWSPDILLPADYLRYVTPFAPSSTLMIDRFLRSVPEYYGFFKTRRPIDVERLSQEMRNNDFSVQGMQVESHGGELNIFNGIMLDQKSATMLKQLWTFSVLLVIALVSIFSLNAFMSFSNRNLLLADEYRVLQTIGAQPIDLVRPVIVASVIKMGIIALISLGLNVLASHFISMNVHVTRLDLFSLDGKYPYYWALSLVFITLIYATAIIFPLMSLRKKTLFSRVMGTNRGYKQLLVGQGSLIFQLSIAIIATIAAIQISKQQLALFAPFNFNTSVQQVVINHHGGRLPIESIEDVRNDDTNNALALSVAPFDKPQTLSVGARELGFEREFEVHYVSQNYFNQLSAQVSADTRDWKSGVVINRTAQQFLAENRFNIRATPLYLGKILGSHRIFGVVDDIPHGGRFKRDQPTLYLPLSTVFSTPQSYTLYLDERMDVSSSGALQNYLDTHLVDAQITSSSTLKAVIDAQEARAQQLFYFSISVVIITLFGIALTLGYQVRSRLQLEKADYGVLIAIGAPFNALLIKACKPIAMGFGAAVIVTFAGYMLLVHLGYLHHVNLASAINLIALVLVGLITLSAVVLPLLKLTRSQVIDLIKQE</sequence>
<accession>A0A432YA62</accession>
<feature type="transmembrane region" description="Helical" evidence="1">
    <location>
        <begin position="750"/>
        <end position="769"/>
    </location>
</feature>
<dbReference type="PANTHER" id="PTHR30572:SF4">
    <property type="entry name" value="ABC TRANSPORTER PERMEASE YTRF"/>
    <property type="match status" value="1"/>
</dbReference>
<keyword evidence="1" id="KW-0812">Transmembrane</keyword>
<name>A0A432YA62_9GAMM</name>
<dbReference type="GO" id="GO:0022857">
    <property type="term" value="F:transmembrane transporter activity"/>
    <property type="evidence" value="ECO:0007669"/>
    <property type="project" value="TreeGrafter"/>
</dbReference>
<evidence type="ECO:0000256" key="1">
    <source>
        <dbReference type="SAM" id="Phobius"/>
    </source>
</evidence>
<dbReference type="GO" id="GO:0005886">
    <property type="term" value="C:plasma membrane"/>
    <property type="evidence" value="ECO:0007669"/>
    <property type="project" value="TreeGrafter"/>
</dbReference>
<proteinExistence type="predicted"/>
<feature type="transmembrane region" description="Helical" evidence="1">
    <location>
        <begin position="280"/>
        <end position="300"/>
    </location>
</feature>
<gene>
    <name evidence="2" type="ORF">CWE25_04625</name>
</gene>
<feature type="transmembrane region" description="Helical" evidence="1">
    <location>
        <begin position="24"/>
        <end position="44"/>
    </location>
</feature>
<keyword evidence="1" id="KW-1133">Transmembrane helix</keyword>
<feature type="transmembrane region" description="Helical" evidence="1">
    <location>
        <begin position="715"/>
        <end position="738"/>
    </location>
</feature>
<dbReference type="EMBL" id="PIPV01000002">
    <property type="protein sequence ID" value="RUO57756.1"/>
    <property type="molecule type" value="Genomic_DNA"/>
</dbReference>
<comment type="caution">
    <text evidence="2">The sequence shown here is derived from an EMBL/GenBank/DDBJ whole genome shotgun (WGS) entry which is preliminary data.</text>
</comment>
<feature type="transmembrane region" description="Helical" evidence="1">
    <location>
        <begin position="420"/>
        <end position="442"/>
    </location>
</feature>
<reference evidence="3" key="1">
    <citation type="journal article" date="2018" name="Front. Microbiol.">
        <title>Genome-Based Analysis Reveals the Taxonomy and Diversity of the Family Idiomarinaceae.</title>
        <authorList>
            <person name="Liu Y."/>
            <person name="Lai Q."/>
            <person name="Shao Z."/>
        </authorList>
    </citation>
    <scope>NUCLEOTIDE SEQUENCE [LARGE SCALE GENOMIC DNA]</scope>
    <source>
        <strain evidence="3">F23</strain>
    </source>
</reference>
<dbReference type="InterPro" id="IPR050250">
    <property type="entry name" value="Macrolide_Exporter_MacB"/>
</dbReference>
<keyword evidence="1" id="KW-0472">Membrane</keyword>
<feature type="transmembrane region" description="Helical" evidence="1">
    <location>
        <begin position="336"/>
        <end position="357"/>
    </location>
</feature>
<protein>
    <recommendedName>
        <fullName evidence="4">Permease</fullName>
    </recommendedName>
</protein>
<dbReference type="OrthoDB" id="6402828at2"/>
<organism evidence="2 3">
    <name type="scientific">Idiomarina fontislapidosi</name>
    <dbReference type="NCBI Taxonomy" id="263723"/>
    <lineage>
        <taxon>Bacteria</taxon>
        <taxon>Pseudomonadati</taxon>
        <taxon>Pseudomonadota</taxon>
        <taxon>Gammaproteobacteria</taxon>
        <taxon>Alteromonadales</taxon>
        <taxon>Idiomarinaceae</taxon>
        <taxon>Idiomarina</taxon>
    </lineage>
</organism>
<evidence type="ECO:0000313" key="2">
    <source>
        <dbReference type="EMBL" id="RUO57756.1"/>
    </source>
</evidence>
<dbReference type="RefSeq" id="WP_110572929.1">
    <property type="nucleotide sequence ID" value="NZ_PIPV01000002.1"/>
</dbReference>
<dbReference type="AlphaFoldDB" id="A0A432YA62"/>
<dbReference type="PANTHER" id="PTHR30572">
    <property type="entry name" value="MEMBRANE COMPONENT OF TRANSPORTER-RELATED"/>
    <property type="match status" value="1"/>
</dbReference>
<evidence type="ECO:0008006" key="4">
    <source>
        <dbReference type="Google" id="ProtNLM"/>
    </source>
</evidence>
<feature type="transmembrane region" description="Helical" evidence="1">
    <location>
        <begin position="377"/>
        <end position="399"/>
    </location>
</feature>
<evidence type="ECO:0000313" key="3">
    <source>
        <dbReference type="Proteomes" id="UP000287330"/>
    </source>
</evidence>
<keyword evidence="3" id="KW-1185">Reference proteome</keyword>
<dbReference type="Proteomes" id="UP000287330">
    <property type="component" value="Unassembled WGS sequence"/>
</dbReference>